<dbReference type="AlphaFoldDB" id="A0A0N5ARK4"/>
<evidence type="ECO:0000313" key="3">
    <source>
        <dbReference type="WBParaSite" id="SMUV_0000735601-mRNA-1"/>
    </source>
</evidence>
<feature type="transmembrane region" description="Helical" evidence="1">
    <location>
        <begin position="22"/>
        <end position="41"/>
    </location>
</feature>
<sequence length="123" mass="13585">MLLPYPTVKKSKSCGHASSESILSIGNFFIVGVVEVSADFFKIWVFVRAFKRIMKLSCLFLALAVAFIGMNAADAYCCGNGGCGSYYSSYWPTYTYYPSCTTTYYPGYLGYGYGCGGCGFWKR</sequence>
<dbReference type="WBParaSite" id="SMUV_0000735601-mRNA-1">
    <property type="protein sequence ID" value="SMUV_0000735601-mRNA-1"/>
    <property type="gene ID" value="SMUV_0000735601"/>
</dbReference>
<feature type="transmembrane region" description="Helical" evidence="1">
    <location>
        <begin position="53"/>
        <end position="73"/>
    </location>
</feature>
<protein>
    <submittedName>
        <fullName evidence="3">Uncharacterized protein</fullName>
    </submittedName>
</protein>
<proteinExistence type="predicted"/>
<keyword evidence="1" id="KW-0812">Transmembrane</keyword>
<evidence type="ECO:0000313" key="2">
    <source>
        <dbReference type="Proteomes" id="UP000046393"/>
    </source>
</evidence>
<keyword evidence="1" id="KW-1133">Transmembrane helix</keyword>
<dbReference type="Proteomes" id="UP000046393">
    <property type="component" value="Unplaced"/>
</dbReference>
<keyword evidence="1" id="KW-0472">Membrane</keyword>
<accession>A0A0N5ARK4</accession>
<keyword evidence="2" id="KW-1185">Reference proteome</keyword>
<evidence type="ECO:0000256" key="1">
    <source>
        <dbReference type="SAM" id="Phobius"/>
    </source>
</evidence>
<organism evidence="2 3">
    <name type="scientific">Syphacia muris</name>
    <dbReference type="NCBI Taxonomy" id="451379"/>
    <lineage>
        <taxon>Eukaryota</taxon>
        <taxon>Metazoa</taxon>
        <taxon>Ecdysozoa</taxon>
        <taxon>Nematoda</taxon>
        <taxon>Chromadorea</taxon>
        <taxon>Rhabditida</taxon>
        <taxon>Spirurina</taxon>
        <taxon>Oxyuridomorpha</taxon>
        <taxon>Oxyuroidea</taxon>
        <taxon>Oxyuridae</taxon>
        <taxon>Syphacia</taxon>
    </lineage>
</organism>
<name>A0A0N5ARK4_9BILA</name>
<reference evidence="3" key="1">
    <citation type="submission" date="2017-02" db="UniProtKB">
        <authorList>
            <consortium name="WormBaseParasite"/>
        </authorList>
    </citation>
    <scope>IDENTIFICATION</scope>
</reference>